<dbReference type="Proteomes" id="UP000053660">
    <property type="component" value="Unassembled WGS sequence"/>
</dbReference>
<dbReference type="EMBL" id="KN549216">
    <property type="protein sequence ID" value="KHJ99535.1"/>
    <property type="molecule type" value="Genomic_DNA"/>
</dbReference>
<dbReference type="Pfam" id="PF22947">
    <property type="entry name" value="ULD_3"/>
    <property type="match status" value="1"/>
</dbReference>
<feature type="domain" description="Leucine--tRNA ligase ubiquitin-like" evidence="2">
    <location>
        <begin position="98"/>
        <end position="191"/>
    </location>
</feature>
<gene>
    <name evidence="3" type="ORF">OESDEN_00471</name>
</gene>
<sequence length="192" mass="21744">MNRSASRFPARGNDELPCSMSSRKKNAFTAPPSETAEAAVLLENREYIESSMEFDRFSIKFTDEADVERIISETAVPWASLVRFFPPRECPCNKCSVDVNIEVMDGDLVAIVARKLRRLNKSIKHSVGGDRKMTNCPDQLAIHKKLEDSGEFKRFCESSYFFLAVITEKRTVFVRDNGKAYLIGDTVVYLAQ</sequence>
<keyword evidence="4" id="KW-1185">Reference proteome</keyword>
<dbReference type="InterPro" id="IPR054509">
    <property type="entry name" value="LARS1_ULD"/>
</dbReference>
<reference evidence="3 4" key="1">
    <citation type="submission" date="2014-03" db="EMBL/GenBank/DDBJ databases">
        <title>Draft genome of the hookworm Oesophagostomum dentatum.</title>
        <authorList>
            <person name="Mitreva M."/>
        </authorList>
    </citation>
    <scope>NUCLEOTIDE SEQUENCE [LARGE SCALE GENOMIC DNA]</scope>
    <source>
        <strain evidence="3 4">OD-Hann</strain>
    </source>
</reference>
<evidence type="ECO:0000313" key="4">
    <source>
        <dbReference type="Proteomes" id="UP000053660"/>
    </source>
</evidence>
<accession>A0A0B1TVS0</accession>
<protein>
    <recommendedName>
        <fullName evidence="2">Leucine--tRNA ligase ubiquitin-like domain-containing protein</fullName>
    </recommendedName>
</protein>
<dbReference type="AlphaFoldDB" id="A0A0B1TVS0"/>
<proteinExistence type="predicted"/>
<evidence type="ECO:0000259" key="2">
    <source>
        <dbReference type="Pfam" id="PF22947"/>
    </source>
</evidence>
<organism evidence="3 4">
    <name type="scientific">Oesophagostomum dentatum</name>
    <name type="common">Nodular worm</name>
    <dbReference type="NCBI Taxonomy" id="61180"/>
    <lineage>
        <taxon>Eukaryota</taxon>
        <taxon>Metazoa</taxon>
        <taxon>Ecdysozoa</taxon>
        <taxon>Nematoda</taxon>
        <taxon>Chromadorea</taxon>
        <taxon>Rhabditida</taxon>
        <taxon>Rhabditina</taxon>
        <taxon>Rhabditomorpha</taxon>
        <taxon>Strongyloidea</taxon>
        <taxon>Strongylidae</taxon>
        <taxon>Oesophagostomum</taxon>
    </lineage>
</organism>
<evidence type="ECO:0000256" key="1">
    <source>
        <dbReference type="SAM" id="MobiDB-lite"/>
    </source>
</evidence>
<feature type="region of interest" description="Disordered" evidence="1">
    <location>
        <begin position="1"/>
        <end position="29"/>
    </location>
</feature>
<evidence type="ECO:0000313" key="3">
    <source>
        <dbReference type="EMBL" id="KHJ99535.1"/>
    </source>
</evidence>
<name>A0A0B1TVS0_OESDE</name>